<dbReference type="InterPro" id="IPR015943">
    <property type="entry name" value="WD40/YVTN_repeat-like_dom_sf"/>
</dbReference>
<keyword evidence="1" id="KW-0812">Transmembrane</keyword>
<dbReference type="PANTHER" id="PTHR31460:SF3">
    <property type="entry name" value="MESOCENTIN"/>
    <property type="match status" value="1"/>
</dbReference>
<dbReference type="SUPFAM" id="SSF101898">
    <property type="entry name" value="NHL repeat"/>
    <property type="match status" value="1"/>
</dbReference>
<feature type="transmembrane region" description="Helical" evidence="1">
    <location>
        <begin position="305"/>
        <end position="322"/>
    </location>
</feature>
<evidence type="ECO:0000313" key="4">
    <source>
        <dbReference type="Proteomes" id="UP001412067"/>
    </source>
</evidence>
<keyword evidence="4" id="KW-1185">Reference proteome</keyword>
<comment type="caution">
    <text evidence="3">The sequence shown here is derived from an EMBL/GenBank/DDBJ whole genome shotgun (WGS) entry which is preliminary data.</text>
</comment>
<dbReference type="InterPro" id="IPR053224">
    <property type="entry name" value="Sensory_adhesion_molecule"/>
</dbReference>
<dbReference type="Gene3D" id="2.130.10.10">
    <property type="entry name" value="YVTN repeat-like/Quinoprotein amine dehydrogenase"/>
    <property type="match status" value="1"/>
</dbReference>
<dbReference type="PANTHER" id="PTHR31460">
    <property type="match status" value="1"/>
</dbReference>
<evidence type="ECO:0000256" key="2">
    <source>
        <dbReference type="SAM" id="SignalP"/>
    </source>
</evidence>
<evidence type="ECO:0000313" key="3">
    <source>
        <dbReference type="EMBL" id="KAK8943742.1"/>
    </source>
</evidence>
<keyword evidence="2" id="KW-0732">Signal</keyword>
<feature type="signal peptide" evidence="2">
    <location>
        <begin position="1"/>
        <end position="23"/>
    </location>
</feature>
<proteinExistence type="predicted"/>
<keyword evidence="1" id="KW-0472">Membrane</keyword>
<reference evidence="3 4" key="1">
    <citation type="journal article" date="2022" name="Nat. Plants">
        <title>Genomes of leafy and leafless Platanthera orchids illuminate the evolution of mycoheterotrophy.</title>
        <authorList>
            <person name="Li M.H."/>
            <person name="Liu K.W."/>
            <person name="Li Z."/>
            <person name="Lu H.C."/>
            <person name="Ye Q.L."/>
            <person name="Zhang D."/>
            <person name="Wang J.Y."/>
            <person name="Li Y.F."/>
            <person name="Zhong Z.M."/>
            <person name="Liu X."/>
            <person name="Yu X."/>
            <person name="Liu D.K."/>
            <person name="Tu X.D."/>
            <person name="Liu B."/>
            <person name="Hao Y."/>
            <person name="Liao X.Y."/>
            <person name="Jiang Y.T."/>
            <person name="Sun W.H."/>
            <person name="Chen J."/>
            <person name="Chen Y.Q."/>
            <person name="Ai Y."/>
            <person name="Zhai J.W."/>
            <person name="Wu S.S."/>
            <person name="Zhou Z."/>
            <person name="Hsiao Y.Y."/>
            <person name="Wu W.L."/>
            <person name="Chen Y.Y."/>
            <person name="Lin Y.F."/>
            <person name="Hsu J.L."/>
            <person name="Li C.Y."/>
            <person name="Wang Z.W."/>
            <person name="Zhao X."/>
            <person name="Zhong W.Y."/>
            <person name="Ma X.K."/>
            <person name="Ma L."/>
            <person name="Huang J."/>
            <person name="Chen G.Z."/>
            <person name="Huang M.Z."/>
            <person name="Huang L."/>
            <person name="Peng D.H."/>
            <person name="Luo Y.B."/>
            <person name="Zou S.Q."/>
            <person name="Chen S.P."/>
            <person name="Lan S."/>
            <person name="Tsai W.C."/>
            <person name="Van de Peer Y."/>
            <person name="Liu Z.J."/>
        </authorList>
    </citation>
    <scope>NUCLEOTIDE SEQUENCE [LARGE SCALE GENOMIC DNA]</scope>
    <source>
        <strain evidence="3">Lor288</strain>
    </source>
</reference>
<dbReference type="EMBL" id="JBBWWR010000018">
    <property type="protein sequence ID" value="KAK8943742.1"/>
    <property type="molecule type" value="Genomic_DNA"/>
</dbReference>
<sequence>MMFPSSFSLLIFLLSSVARWTTAANLHVITIPSDVLRPSSLFWDPTAQHFVVGSAVRPIISSVSDAGVAETIVSDPLLSQHSSVSSISVDDRRRRLLVALCRPDGLAAYDLRSPRPHRRIFFSPLPSSPGGIAVDSASGLVFVTGSDSGVVWRADLEGVVSDLSRSEKYGGEGLAAVAYERKGFLLVVQGKRGKVFKVDEESGVAKEVIGINRTPAPNTEAVALMADGSAVFAGGKVLRMMQSGDGWTEATVRLEEKVEEGKKCTGVTVRHGKKVYMLVSPETEKAGEGSRSRIEEVEWEEEGDMLWAMVLVGFGLAYFLYWRFQMRQLVSNVNKKRA</sequence>
<protein>
    <submittedName>
        <fullName evidence="3">Uncharacterized protein</fullName>
    </submittedName>
</protein>
<evidence type="ECO:0000256" key="1">
    <source>
        <dbReference type="SAM" id="Phobius"/>
    </source>
</evidence>
<organism evidence="3 4">
    <name type="scientific">Platanthera guangdongensis</name>
    <dbReference type="NCBI Taxonomy" id="2320717"/>
    <lineage>
        <taxon>Eukaryota</taxon>
        <taxon>Viridiplantae</taxon>
        <taxon>Streptophyta</taxon>
        <taxon>Embryophyta</taxon>
        <taxon>Tracheophyta</taxon>
        <taxon>Spermatophyta</taxon>
        <taxon>Magnoliopsida</taxon>
        <taxon>Liliopsida</taxon>
        <taxon>Asparagales</taxon>
        <taxon>Orchidaceae</taxon>
        <taxon>Orchidoideae</taxon>
        <taxon>Orchideae</taxon>
        <taxon>Orchidinae</taxon>
        <taxon>Platanthera</taxon>
    </lineage>
</organism>
<name>A0ABR2LLP5_9ASPA</name>
<feature type="chain" id="PRO_5045319251" evidence="2">
    <location>
        <begin position="24"/>
        <end position="338"/>
    </location>
</feature>
<dbReference type="Proteomes" id="UP001412067">
    <property type="component" value="Unassembled WGS sequence"/>
</dbReference>
<gene>
    <name evidence="3" type="ORF">KSP40_PGU012261</name>
</gene>
<keyword evidence="1" id="KW-1133">Transmembrane helix</keyword>
<accession>A0ABR2LLP5</accession>